<evidence type="ECO:0000256" key="3">
    <source>
        <dbReference type="ARBA" id="ARBA00023136"/>
    </source>
</evidence>
<sequence>MADDQTNDFFNPPEAGDEPIIMMPAGVEDDGAAAFLGDVDAAPPAEEPVILMGAPDDVADMGFAGAPEGGAVLLEDVGSEDPDEEDAGEMELSPMAKWNNEWTVTLMQRKDEENAAKAKDVEQARLDLENFQAARETRRESKMARNRSEEQDKLEALEADLENNNSWQRVVKLVELTHDTVEGSEDVKRMRDVFILLKNEPSRAAMLTA</sequence>
<keyword evidence="5 6" id="KW-0968">Cytoplasmic vesicle</keyword>
<dbReference type="GO" id="GO:0005198">
    <property type="term" value="F:structural molecule activity"/>
    <property type="evidence" value="ECO:0007669"/>
    <property type="project" value="InterPro"/>
</dbReference>
<dbReference type="GO" id="GO:0016192">
    <property type="term" value="P:vesicle-mediated transport"/>
    <property type="evidence" value="ECO:0007669"/>
    <property type="project" value="InterPro"/>
</dbReference>
<proteinExistence type="inferred from homology"/>
<dbReference type="EMBL" id="HBGN01022409">
    <property type="protein sequence ID" value="CAD9336468.1"/>
    <property type="molecule type" value="Transcribed_RNA"/>
</dbReference>
<name>A0A6U4A8G4_9STRA</name>
<comment type="similarity">
    <text evidence="2 6">Belongs to the clathrin light chain family.</text>
</comment>
<comment type="function">
    <text evidence="6">Clathrin is the major protein of the polyhedral coat of coated pits and vesicles.</text>
</comment>
<protein>
    <recommendedName>
        <fullName evidence="6">Clathrin light chain</fullName>
    </recommendedName>
</protein>
<dbReference type="AlphaFoldDB" id="A0A6U4A8G4"/>
<dbReference type="GO" id="GO:0006886">
    <property type="term" value="P:intracellular protein transport"/>
    <property type="evidence" value="ECO:0007669"/>
    <property type="project" value="InterPro"/>
</dbReference>
<dbReference type="InterPro" id="IPR000996">
    <property type="entry name" value="Clathrin_L-chain"/>
</dbReference>
<keyword evidence="4 6" id="KW-0168">Coated pit</keyword>
<dbReference type="GO" id="GO:0030130">
    <property type="term" value="C:clathrin coat of trans-Golgi network vesicle"/>
    <property type="evidence" value="ECO:0007669"/>
    <property type="project" value="InterPro"/>
</dbReference>
<evidence type="ECO:0000313" key="7">
    <source>
        <dbReference type="EMBL" id="CAD9336468.1"/>
    </source>
</evidence>
<evidence type="ECO:0000256" key="4">
    <source>
        <dbReference type="ARBA" id="ARBA00023176"/>
    </source>
</evidence>
<comment type="subcellular location">
    <subcellularLocation>
        <location evidence="1 6">Cytoplasmic vesicle membrane</location>
        <topology evidence="1 6">Peripheral membrane protein</topology>
        <orientation evidence="1 6">Cytoplasmic side</orientation>
    </subcellularLocation>
    <subcellularLocation>
        <location evidence="6">Membrane</location>
        <location evidence="6">Coated pit</location>
        <topology evidence="6">Peripheral membrane protein</topology>
        <orientation evidence="6">Cytoplasmic side</orientation>
    </subcellularLocation>
    <text evidence="6">Cytoplasmic face of coated pits and vesicles.</text>
</comment>
<accession>A0A6U4A8G4</accession>
<evidence type="ECO:0000256" key="5">
    <source>
        <dbReference type="ARBA" id="ARBA00023329"/>
    </source>
</evidence>
<evidence type="ECO:0000256" key="6">
    <source>
        <dbReference type="RuleBase" id="RU363137"/>
    </source>
</evidence>
<evidence type="ECO:0000256" key="2">
    <source>
        <dbReference type="ARBA" id="ARBA00005263"/>
    </source>
</evidence>
<dbReference type="Pfam" id="PF01086">
    <property type="entry name" value="Clathrin_lg_ch"/>
    <property type="match status" value="1"/>
</dbReference>
<organism evidence="7">
    <name type="scientific">Ditylum brightwellii</name>
    <dbReference type="NCBI Taxonomy" id="49249"/>
    <lineage>
        <taxon>Eukaryota</taxon>
        <taxon>Sar</taxon>
        <taxon>Stramenopiles</taxon>
        <taxon>Ochrophyta</taxon>
        <taxon>Bacillariophyta</taxon>
        <taxon>Mediophyceae</taxon>
        <taxon>Lithodesmiophycidae</taxon>
        <taxon>Lithodesmiales</taxon>
        <taxon>Lithodesmiaceae</taxon>
        <taxon>Ditylum</taxon>
    </lineage>
</organism>
<dbReference type="GO" id="GO:0030132">
    <property type="term" value="C:clathrin coat of coated pit"/>
    <property type="evidence" value="ECO:0007669"/>
    <property type="project" value="InterPro"/>
</dbReference>
<evidence type="ECO:0000256" key="1">
    <source>
        <dbReference type="ARBA" id="ARBA00004180"/>
    </source>
</evidence>
<gene>
    <name evidence="7" type="ORF">DBRI1063_LOCUS14290</name>
</gene>
<keyword evidence="3 6" id="KW-0472">Membrane</keyword>
<reference evidence="7" key="1">
    <citation type="submission" date="2021-01" db="EMBL/GenBank/DDBJ databases">
        <authorList>
            <person name="Corre E."/>
            <person name="Pelletier E."/>
            <person name="Niang G."/>
            <person name="Scheremetjew M."/>
            <person name="Finn R."/>
            <person name="Kale V."/>
            <person name="Holt S."/>
            <person name="Cochrane G."/>
            <person name="Meng A."/>
            <person name="Brown T."/>
            <person name="Cohen L."/>
        </authorList>
    </citation>
    <scope>NUCLEOTIDE SEQUENCE</scope>
    <source>
        <strain evidence="7">Pop2</strain>
    </source>
</reference>